<feature type="DNA-binding region" description="H-T-H motif" evidence="4">
    <location>
        <begin position="54"/>
        <end position="73"/>
    </location>
</feature>
<gene>
    <name evidence="6" type="ORF">LX83_006320</name>
</gene>
<name>A0AAE3GJN6_9PSEU</name>
<dbReference type="PANTHER" id="PTHR30055:SF234">
    <property type="entry name" value="HTH-TYPE TRANSCRIPTIONAL REGULATOR BETI"/>
    <property type="match status" value="1"/>
</dbReference>
<reference evidence="6" key="1">
    <citation type="submission" date="2022-06" db="EMBL/GenBank/DDBJ databases">
        <title>Genomic Encyclopedia of Archaeal and Bacterial Type Strains, Phase II (KMG-II): from individual species to whole genera.</title>
        <authorList>
            <person name="Goeker M."/>
        </authorList>
    </citation>
    <scope>NUCLEOTIDE SEQUENCE</scope>
    <source>
        <strain evidence="6">DSM 43935</strain>
    </source>
</reference>
<evidence type="ECO:0000313" key="6">
    <source>
        <dbReference type="EMBL" id="MCP2169435.1"/>
    </source>
</evidence>
<dbReference type="InterPro" id="IPR001647">
    <property type="entry name" value="HTH_TetR"/>
</dbReference>
<keyword evidence="3" id="KW-0804">Transcription</keyword>
<evidence type="ECO:0000256" key="2">
    <source>
        <dbReference type="ARBA" id="ARBA00023125"/>
    </source>
</evidence>
<evidence type="ECO:0000256" key="4">
    <source>
        <dbReference type="PROSITE-ProRule" id="PRU00335"/>
    </source>
</evidence>
<dbReference type="GO" id="GO:0003700">
    <property type="term" value="F:DNA-binding transcription factor activity"/>
    <property type="evidence" value="ECO:0007669"/>
    <property type="project" value="TreeGrafter"/>
</dbReference>
<evidence type="ECO:0000259" key="5">
    <source>
        <dbReference type="PROSITE" id="PS50977"/>
    </source>
</evidence>
<keyword evidence="7" id="KW-1185">Reference proteome</keyword>
<dbReference type="InterPro" id="IPR050109">
    <property type="entry name" value="HTH-type_TetR-like_transc_reg"/>
</dbReference>
<evidence type="ECO:0000313" key="7">
    <source>
        <dbReference type="Proteomes" id="UP001206128"/>
    </source>
</evidence>
<evidence type="ECO:0000256" key="3">
    <source>
        <dbReference type="ARBA" id="ARBA00023163"/>
    </source>
</evidence>
<dbReference type="AlphaFoldDB" id="A0AAE3GJN6"/>
<protein>
    <submittedName>
        <fullName evidence="6">Transcriptional regulator, TetR family</fullName>
    </submittedName>
</protein>
<dbReference type="Proteomes" id="UP001206128">
    <property type="component" value="Unassembled WGS sequence"/>
</dbReference>
<dbReference type="PRINTS" id="PR00455">
    <property type="entry name" value="HTHTETR"/>
</dbReference>
<evidence type="ECO:0000256" key="1">
    <source>
        <dbReference type="ARBA" id="ARBA00023015"/>
    </source>
</evidence>
<dbReference type="PANTHER" id="PTHR30055">
    <property type="entry name" value="HTH-TYPE TRANSCRIPTIONAL REGULATOR RUTR"/>
    <property type="match status" value="1"/>
</dbReference>
<dbReference type="Gene3D" id="1.10.357.10">
    <property type="entry name" value="Tetracycline Repressor, domain 2"/>
    <property type="match status" value="1"/>
</dbReference>
<sequence>MPDAGFFQLQEKSTGGSLVAVQESRRERKKRETRQRIVAAAVRLFGEQGYEQTTVAQIAAAADVDPKTFFNYFPSKDEVLFADVEQDLAVLFEAIGHRKPDEGPGEVLVRMIRQYQDHRRPRVPAKELAELSELYRMVLSTPALQAKGLYLLLNLQQRIAAELLEEFPELDPITAAAMTGALLGAIQQAGLTSVQLGRSQEELWQAARHAVDIALHGLRSVRPTEATDDNP</sequence>
<dbReference type="SUPFAM" id="SSF46689">
    <property type="entry name" value="Homeodomain-like"/>
    <property type="match status" value="1"/>
</dbReference>
<dbReference type="GO" id="GO:0000976">
    <property type="term" value="F:transcription cis-regulatory region binding"/>
    <property type="evidence" value="ECO:0007669"/>
    <property type="project" value="TreeGrafter"/>
</dbReference>
<dbReference type="EMBL" id="JAMTCK010000018">
    <property type="protein sequence ID" value="MCP2169435.1"/>
    <property type="molecule type" value="Genomic_DNA"/>
</dbReference>
<dbReference type="InterPro" id="IPR009057">
    <property type="entry name" value="Homeodomain-like_sf"/>
</dbReference>
<keyword evidence="2 4" id="KW-0238">DNA-binding</keyword>
<feature type="domain" description="HTH tetR-type" evidence="5">
    <location>
        <begin position="31"/>
        <end position="91"/>
    </location>
</feature>
<comment type="caution">
    <text evidence="6">The sequence shown here is derived from an EMBL/GenBank/DDBJ whole genome shotgun (WGS) entry which is preliminary data.</text>
</comment>
<dbReference type="Pfam" id="PF00440">
    <property type="entry name" value="TetR_N"/>
    <property type="match status" value="1"/>
</dbReference>
<proteinExistence type="predicted"/>
<organism evidence="6 7">
    <name type="scientific">Goodfellowiella coeruleoviolacea</name>
    <dbReference type="NCBI Taxonomy" id="334858"/>
    <lineage>
        <taxon>Bacteria</taxon>
        <taxon>Bacillati</taxon>
        <taxon>Actinomycetota</taxon>
        <taxon>Actinomycetes</taxon>
        <taxon>Pseudonocardiales</taxon>
        <taxon>Pseudonocardiaceae</taxon>
        <taxon>Goodfellowiella</taxon>
    </lineage>
</organism>
<dbReference type="PROSITE" id="PS50977">
    <property type="entry name" value="HTH_TETR_2"/>
    <property type="match status" value="1"/>
</dbReference>
<keyword evidence="1" id="KW-0805">Transcription regulation</keyword>
<accession>A0AAE3GJN6</accession>